<keyword evidence="4" id="KW-1185">Reference proteome</keyword>
<dbReference type="KEGG" id="zdf:AN401_08740"/>
<dbReference type="Proteomes" id="UP000217763">
    <property type="component" value="Chromosome"/>
</dbReference>
<reference evidence="4" key="1">
    <citation type="submission" date="2015-09" db="EMBL/GenBank/DDBJ databases">
        <authorList>
            <person name="Shao Z."/>
            <person name="Wang L."/>
        </authorList>
    </citation>
    <scope>NUCLEOTIDE SEQUENCE [LARGE SCALE GENOMIC DNA]</scope>
    <source>
        <strain evidence="4">F13-1</strain>
    </source>
</reference>
<evidence type="ECO:0000256" key="1">
    <source>
        <dbReference type="SAM" id="Phobius"/>
    </source>
</evidence>
<evidence type="ECO:0000313" key="3">
    <source>
        <dbReference type="EMBL" id="ATG73931.1"/>
    </source>
</evidence>
<evidence type="ECO:0000256" key="2">
    <source>
        <dbReference type="SAM" id="SignalP"/>
    </source>
</evidence>
<keyword evidence="1" id="KW-0812">Transmembrane</keyword>
<feature type="signal peptide" evidence="2">
    <location>
        <begin position="1"/>
        <end position="22"/>
    </location>
</feature>
<organism evidence="3 4">
    <name type="scientific">Zobellella denitrificans</name>
    <dbReference type="NCBI Taxonomy" id="347534"/>
    <lineage>
        <taxon>Bacteria</taxon>
        <taxon>Pseudomonadati</taxon>
        <taxon>Pseudomonadota</taxon>
        <taxon>Gammaproteobacteria</taxon>
        <taxon>Aeromonadales</taxon>
        <taxon>Aeromonadaceae</taxon>
        <taxon>Zobellella</taxon>
    </lineage>
</organism>
<dbReference type="RefSeq" id="WP_157772213.1">
    <property type="nucleotide sequence ID" value="NZ_CP012621.1"/>
</dbReference>
<protein>
    <recommendedName>
        <fullName evidence="5">Phage coat protein</fullName>
    </recommendedName>
</protein>
<accession>A0A291HPD8</accession>
<feature type="chain" id="PRO_5012448715" description="Phage coat protein" evidence="2">
    <location>
        <begin position="23"/>
        <end position="74"/>
    </location>
</feature>
<proteinExistence type="predicted"/>
<evidence type="ECO:0000313" key="4">
    <source>
        <dbReference type="Proteomes" id="UP000217763"/>
    </source>
</evidence>
<dbReference type="EMBL" id="CP012621">
    <property type="protein sequence ID" value="ATG73931.1"/>
    <property type="molecule type" value="Genomic_DNA"/>
</dbReference>
<evidence type="ECO:0008006" key="5">
    <source>
        <dbReference type="Google" id="ProtNLM"/>
    </source>
</evidence>
<sequence>MKKSILGVTAVTSTLVAGTASAALDATAVADIQAAVIADASTAAGAGFAVMTVVLGLSVGFGLLRAFISKGARG</sequence>
<keyword evidence="2" id="KW-0732">Signal</keyword>
<name>A0A291HPD8_9GAMM</name>
<keyword evidence="1" id="KW-1133">Transmembrane helix</keyword>
<gene>
    <name evidence="3" type="ORF">AN401_08740</name>
</gene>
<feature type="transmembrane region" description="Helical" evidence="1">
    <location>
        <begin position="44"/>
        <end position="68"/>
    </location>
</feature>
<dbReference type="AlphaFoldDB" id="A0A291HPD8"/>
<keyword evidence="1" id="KW-0472">Membrane</keyword>